<keyword evidence="5" id="KW-0809">Transit peptide</keyword>
<feature type="transmembrane region" description="Helical" evidence="10">
    <location>
        <begin position="125"/>
        <end position="143"/>
    </location>
</feature>
<keyword evidence="7" id="KW-0560">Oxidoreductase</keyword>
<dbReference type="SUPFAM" id="SSF81406">
    <property type="entry name" value="Mitochondrial cytochrome c oxidase subunit IV"/>
    <property type="match status" value="1"/>
</dbReference>
<evidence type="ECO:0000256" key="9">
    <source>
        <dbReference type="ARBA" id="ARBA00023136"/>
    </source>
</evidence>
<organism evidence="11 12">
    <name type="scientific">Daphnia pulex</name>
    <name type="common">Water flea</name>
    <dbReference type="NCBI Taxonomy" id="6669"/>
    <lineage>
        <taxon>Eukaryota</taxon>
        <taxon>Metazoa</taxon>
        <taxon>Ecdysozoa</taxon>
        <taxon>Arthropoda</taxon>
        <taxon>Crustacea</taxon>
        <taxon>Branchiopoda</taxon>
        <taxon>Diplostraca</taxon>
        <taxon>Cladocera</taxon>
        <taxon>Anomopoda</taxon>
        <taxon>Daphniidae</taxon>
        <taxon>Daphnia</taxon>
    </lineage>
</organism>
<dbReference type="Proteomes" id="UP000000305">
    <property type="component" value="Unassembled WGS sequence"/>
</dbReference>
<gene>
    <name evidence="11" type="ORF">DAPPUDRAFT_230889</name>
</gene>
<evidence type="ECO:0000256" key="6">
    <source>
        <dbReference type="ARBA" id="ARBA00022989"/>
    </source>
</evidence>
<dbReference type="FunCoup" id="E9GI31">
    <property type="interactions" value="1103"/>
</dbReference>
<dbReference type="UniPathway" id="UPA00705"/>
<comment type="similarity">
    <text evidence="2 10">Belongs to the cytochrome c oxidase IV family.</text>
</comment>
<evidence type="ECO:0000256" key="10">
    <source>
        <dbReference type="RuleBase" id="RU367145"/>
    </source>
</evidence>
<dbReference type="GO" id="GO:0045277">
    <property type="term" value="C:respiratory chain complex IV"/>
    <property type="evidence" value="ECO:0000318"/>
    <property type="project" value="GO_Central"/>
</dbReference>
<dbReference type="GO" id="GO:0006123">
    <property type="term" value="P:mitochondrial electron transport, cytochrome c to oxygen"/>
    <property type="evidence" value="ECO:0000318"/>
    <property type="project" value="GO_Central"/>
</dbReference>
<dbReference type="InterPro" id="IPR004203">
    <property type="entry name" value="Cyt_c_oxidase_su4_fam"/>
</dbReference>
<keyword evidence="8 10" id="KW-0496">Mitochondrion</keyword>
<protein>
    <recommendedName>
        <fullName evidence="10">Cytochrome c oxidase subunit 4</fullName>
    </recommendedName>
</protein>
<evidence type="ECO:0000256" key="2">
    <source>
        <dbReference type="ARBA" id="ARBA00008135"/>
    </source>
</evidence>
<dbReference type="EMBL" id="GL732545">
    <property type="protein sequence ID" value="EFX80947.1"/>
    <property type="molecule type" value="Genomic_DNA"/>
</dbReference>
<evidence type="ECO:0000313" key="12">
    <source>
        <dbReference type="Proteomes" id="UP000000305"/>
    </source>
</evidence>
<dbReference type="HOGENOM" id="CLU_117340_0_0_1"/>
<comment type="subcellular location">
    <subcellularLocation>
        <location evidence="1 10">Mitochondrion inner membrane</location>
        <topology evidence="1 10">Single-pass membrane protein</topology>
    </subcellularLocation>
</comment>
<evidence type="ECO:0000256" key="3">
    <source>
        <dbReference type="ARBA" id="ARBA00022692"/>
    </source>
</evidence>
<dbReference type="GO" id="GO:0005743">
    <property type="term" value="C:mitochondrial inner membrane"/>
    <property type="evidence" value="ECO:0007669"/>
    <property type="project" value="UniProtKB-SubCell"/>
</dbReference>
<dbReference type="STRING" id="6669.E9GI31"/>
<dbReference type="KEGG" id="dpx:DAPPUDRAFT_230889"/>
<evidence type="ECO:0000313" key="11">
    <source>
        <dbReference type="EMBL" id="EFX80947.1"/>
    </source>
</evidence>
<reference evidence="11 12" key="1">
    <citation type="journal article" date="2011" name="Science">
        <title>The ecoresponsive genome of Daphnia pulex.</title>
        <authorList>
            <person name="Colbourne J.K."/>
            <person name="Pfrender M.E."/>
            <person name="Gilbert D."/>
            <person name="Thomas W.K."/>
            <person name="Tucker A."/>
            <person name="Oakley T.H."/>
            <person name="Tokishita S."/>
            <person name="Aerts A."/>
            <person name="Arnold G.J."/>
            <person name="Basu M.K."/>
            <person name="Bauer D.J."/>
            <person name="Caceres C.E."/>
            <person name="Carmel L."/>
            <person name="Casola C."/>
            <person name="Choi J.H."/>
            <person name="Detter J.C."/>
            <person name="Dong Q."/>
            <person name="Dusheyko S."/>
            <person name="Eads B.D."/>
            <person name="Frohlich T."/>
            <person name="Geiler-Samerotte K.A."/>
            <person name="Gerlach D."/>
            <person name="Hatcher P."/>
            <person name="Jogdeo S."/>
            <person name="Krijgsveld J."/>
            <person name="Kriventseva E.V."/>
            <person name="Kultz D."/>
            <person name="Laforsch C."/>
            <person name="Lindquist E."/>
            <person name="Lopez J."/>
            <person name="Manak J.R."/>
            <person name="Muller J."/>
            <person name="Pangilinan J."/>
            <person name="Patwardhan R.P."/>
            <person name="Pitluck S."/>
            <person name="Pritham E.J."/>
            <person name="Rechtsteiner A."/>
            <person name="Rho M."/>
            <person name="Rogozin I.B."/>
            <person name="Sakarya O."/>
            <person name="Salamov A."/>
            <person name="Schaack S."/>
            <person name="Shapiro H."/>
            <person name="Shiga Y."/>
            <person name="Skalitzky C."/>
            <person name="Smith Z."/>
            <person name="Souvorov A."/>
            <person name="Sung W."/>
            <person name="Tang Z."/>
            <person name="Tsuchiya D."/>
            <person name="Tu H."/>
            <person name="Vos H."/>
            <person name="Wang M."/>
            <person name="Wolf Y.I."/>
            <person name="Yamagata H."/>
            <person name="Yamada T."/>
            <person name="Ye Y."/>
            <person name="Shaw J.R."/>
            <person name="Andrews J."/>
            <person name="Crease T.J."/>
            <person name="Tang H."/>
            <person name="Lucas S.M."/>
            <person name="Robertson H.M."/>
            <person name="Bork P."/>
            <person name="Koonin E.V."/>
            <person name="Zdobnov E.M."/>
            <person name="Grigoriev I.V."/>
            <person name="Lynch M."/>
            <person name="Boore J.L."/>
        </authorList>
    </citation>
    <scope>NUCLEOTIDE SEQUENCE [LARGE SCALE GENOMIC DNA]</scope>
</reference>
<dbReference type="CDD" id="cd00922">
    <property type="entry name" value="Cyt_c_Oxidase_IV"/>
    <property type="match status" value="1"/>
</dbReference>
<dbReference type="AlphaFoldDB" id="E9GI31"/>
<evidence type="ECO:0000256" key="5">
    <source>
        <dbReference type="ARBA" id="ARBA00022946"/>
    </source>
</evidence>
<dbReference type="Gene3D" id="1.10.442.10">
    <property type="entry name" value="Cytochrome c oxidase subunit IV"/>
    <property type="match status" value="1"/>
</dbReference>
<dbReference type="eggNOG" id="KOG4075">
    <property type="taxonomic scope" value="Eukaryota"/>
</dbReference>
<dbReference type="PANTHER" id="PTHR10707">
    <property type="entry name" value="CYTOCHROME C OXIDASE SUBUNIT IV"/>
    <property type="match status" value="1"/>
</dbReference>
<proteinExistence type="inferred from homology"/>
<dbReference type="OMA" id="HGVSSKW"/>
<dbReference type="InterPro" id="IPR036639">
    <property type="entry name" value="Cyt_c_oxidase_su4_sf"/>
</dbReference>
<dbReference type="PhylomeDB" id="E9GI31"/>
<evidence type="ECO:0000256" key="8">
    <source>
        <dbReference type="ARBA" id="ARBA00023128"/>
    </source>
</evidence>
<comment type="pathway">
    <text evidence="10">Energy metabolism; oxidative phosphorylation.</text>
</comment>
<dbReference type="InParanoid" id="E9GI31"/>
<evidence type="ECO:0000256" key="7">
    <source>
        <dbReference type="ARBA" id="ARBA00023002"/>
    </source>
</evidence>
<evidence type="ECO:0000256" key="4">
    <source>
        <dbReference type="ARBA" id="ARBA00022792"/>
    </source>
</evidence>
<dbReference type="InterPro" id="IPR013288">
    <property type="entry name" value="Cyt_c_oxidase_su4"/>
</dbReference>
<dbReference type="PANTHER" id="PTHR10707:SF10">
    <property type="entry name" value="CYTOCHROME C OXIDASE SUBUNIT 4"/>
    <property type="match status" value="1"/>
</dbReference>
<sequence length="191" mass="21963">MANHLVRYAAQQTKARITPAISQVRAAHDHAHEHHEVGDPVKAVIGNREIVGFGMNGQPNYIDRVDFPLPAIRYKEVTPDIQVLKEKEKGDWNKLTIEEKKALYRASFCQTFAEIKAPTGEWKSVVGFSLIACSLAMWIYIWMKKYVYAPLPKTFAPEWQQAQLERMLDMQIGPIEGLASKYDYEKGRWKE</sequence>
<dbReference type="OrthoDB" id="186013at2759"/>
<keyword evidence="12" id="KW-1185">Reference proteome</keyword>
<evidence type="ECO:0000256" key="1">
    <source>
        <dbReference type="ARBA" id="ARBA00004434"/>
    </source>
</evidence>
<dbReference type="FunFam" id="1.10.442.10:FF:000001">
    <property type="entry name" value="Cytochrome c oxidase subunit 4 isoform 1"/>
    <property type="match status" value="1"/>
</dbReference>
<keyword evidence="4 10" id="KW-0999">Mitochondrion inner membrane</keyword>
<comment type="subunit">
    <text evidence="10">Component of the cytochrome c oxidase (complex IV, CIV), a multisubunit enzyme composed of 14 subunits.</text>
</comment>
<keyword evidence="9 10" id="KW-0472">Membrane</keyword>
<keyword evidence="3 10" id="KW-0812">Transmembrane</keyword>
<dbReference type="Pfam" id="PF02936">
    <property type="entry name" value="COX4"/>
    <property type="match status" value="1"/>
</dbReference>
<accession>E9GI31</accession>
<name>E9GI31_DAPPU</name>
<dbReference type="PRINTS" id="PR01873">
    <property type="entry name" value="CYTCOXIDASE4"/>
</dbReference>
<keyword evidence="6 10" id="KW-1133">Transmembrane helix</keyword>
<comment type="function">
    <text evidence="10">Component of the cytochrome c oxidase, the last enzyme in the mitochondrial electron transport chain which drives oxidative phosphorylation.</text>
</comment>
<dbReference type="GO" id="GO:0016491">
    <property type="term" value="F:oxidoreductase activity"/>
    <property type="evidence" value="ECO:0007669"/>
    <property type="project" value="UniProtKB-KW"/>
</dbReference>